<dbReference type="OrthoDB" id="9813719at2"/>
<feature type="site" description="Important for autoinhibition of adenylyltransferase activity" evidence="3">
    <location>
        <position position="57"/>
    </location>
</feature>
<proteinExistence type="predicted"/>
<dbReference type="Pfam" id="PF02661">
    <property type="entry name" value="Fic"/>
    <property type="match status" value="1"/>
</dbReference>
<keyword evidence="2" id="KW-0547">Nucleotide-binding</keyword>
<evidence type="ECO:0000259" key="4">
    <source>
        <dbReference type="PROSITE" id="PS51459"/>
    </source>
</evidence>
<gene>
    <name evidence="5" type="ORF">SAMN02910417_01875</name>
</gene>
<reference evidence="5 6" key="1">
    <citation type="submission" date="2016-10" db="EMBL/GenBank/DDBJ databases">
        <authorList>
            <person name="de Groot N.N."/>
        </authorList>
    </citation>
    <scope>NUCLEOTIDE SEQUENCE [LARGE SCALE GENOMIC DNA]</scope>
    <source>
        <strain evidence="5 6">DSM 3217</strain>
    </source>
</reference>
<feature type="domain" description="Fido" evidence="4">
    <location>
        <begin position="101"/>
        <end position="243"/>
    </location>
</feature>
<dbReference type="STRING" id="1732.SAMN02910417_01875"/>
<organism evidence="5 6">
    <name type="scientific">Eubacterium oxidoreducens</name>
    <dbReference type="NCBI Taxonomy" id="1732"/>
    <lineage>
        <taxon>Bacteria</taxon>
        <taxon>Bacillati</taxon>
        <taxon>Bacillota</taxon>
        <taxon>Clostridia</taxon>
        <taxon>Eubacteriales</taxon>
        <taxon>Eubacteriaceae</taxon>
        <taxon>Eubacterium</taxon>
    </lineage>
</organism>
<evidence type="ECO:0000256" key="2">
    <source>
        <dbReference type="PIRSR" id="PIRSR640198-2"/>
    </source>
</evidence>
<dbReference type="SUPFAM" id="SSF140931">
    <property type="entry name" value="Fic-like"/>
    <property type="match status" value="1"/>
</dbReference>
<evidence type="ECO:0000313" key="5">
    <source>
        <dbReference type="EMBL" id="SDB25247.1"/>
    </source>
</evidence>
<dbReference type="Proteomes" id="UP000199228">
    <property type="component" value="Unassembled WGS sequence"/>
</dbReference>
<dbReference type="RefSeq" id="WP_090174101.1">
    <property type="nucleotide sequence ID" value="NZ_FMXR01000013.1"/>
</dbReference>
<dbReference type="InterPro" id="IPR036390">
    <property type="entry name" value="WH_DNA-bd_sf"/>
</dbReference>
<dbReference type="AlphaFoldDB" id="A0A1G6BXH6"/>
<dbReference type="GO" id="GO:0005524">
    <property type="term" value="F:ATP binding"/>
    <property type="evidence" value="ECO:0007669"/>
    <property type="project" value="UniProtKB-KW"/>
</dbReference>
<evidence type="ECO:0000256" key="1">
    <source>
        <dbReference type="PIRSR" id="PIRSR640198-1"/>
    </source>
</evidence>
<dbReference type="EMBL" id="FMXR01000013">
    <property type="protein sequence ID" value="SDB25247.1"/>
    <property type="molecule type" value="Genomic_DNA"/>
</dbReference>
<dbReference type="Gene3D" id="1.10.3290.10">
    <property type="entry name" value="Fido-like domain"/>
    <property type="match status" value="1"/>
</dbReference>
<dbReference type="PROSITE" id="PS51459">
    <property type="entry name" value="FIDO"/>
    <property type="match status" value="1"/>
</dbReference>
<keyword evidence="6" id="KW-1185">Reference proteome</keyword>
<dbReference type="InterPro" id="IPR036597">
    <property type="entry name" value="Fido-like_dom_sf"/>
</dbReference>
<dbReference type="SUPFAM" id="SSF46785">
    <property type="entry name" value="Winged helix' DNA-binding domain"/>
    <property type="match status" value="1"/>
</dbReference>
<dbReference type="PANTHER" id="PTHR13504:SF38">
    <property type="entry name" value="FIDO DOMAIN-CONTAINING PROTEIN"/>
    <property type="match status" value="1"/>
</dbReference>
<feature type="active site" evidence="1">
    <location>
        <position position="180"/>
    </location>
</feature>
<feature type="binding site" evidence="2">
    <location>
        <position position="229"/>
    </location>
    <ligand>
        <name>ATP</name>
        <dbReference type="ChEBI" id="CHEBI:30616"/>
    </ligand>
</feature>
<dbReference type="InterPro" id="IPR036388">
    <property type="entry name" value="WH-like_DNA-bd_sf"/>
</dbReference>
<feature type="binding site" evidence="2">
    <location>
        <begin position="184"/>
        <end position="191"/>
    </location>
    <ligand>
        <name>ATP</name>
        <dbReference type="ChEBI" id="CHEBI:30616"/>
    </ligand>
</feature>
<dbReference type="InterPro" id="IPR003812">
    <property type="entry name" value="Fido"/>
</dbReference>
<dbReference type="Gene3D" id="1.10.10.10">
    <property type="entry name" value="Winged helix-like DNA-binding domain superfamily/Winged helix DNA-binding domain"/>
    <property type="match status" value="1"/>
</dbReference>
<sequence length="321" mass="36536">MLDAYIPPFTMTDEITNLVIEIAELTGAMTVSEQLSKNPKLRRENRIKSIHSSLAIEQNTLTEEQVSDVIDGKRVLGPPQDIREVQNAYEAYEIMTKLNPYSVKDLLKAHKIMMDDLVKEAGVFRSKGVGVYGGDQLIHAGTPANYVPDLIGQLFDWLKKSKLHPLVKGCIFHYEFEFIHPFADGNGRTGRLWHTLILAKWQEFFLWIPIETIIHERQNDYYKVLNASNMDGESTIFVQFMLELIRDLLKELSHNGVMNKAKTLDEKLLDLLKENGNQSAAGLAEIVGSSQRTVQRALKRLMDEGKIEHVGSNRFGHYVIK</sequence>
<name>A0A1G6BXH6_EUBOX</name>
<dbReference type="InterPro" id="IPR040198">
    <property type="entry name" value="Fido_containing"/>
</dbReference>
<protein>
    <submittedName>
        <fullName evidence="5">Fic family protein</fullName>
    </submittedName>
</protein>
<evidence type="ECO:0000256" key="3">
    <source>
        <dbReference type="PIRSR" id="PIRSR640198-3"/>
    </source>
</evidence>
<evidence type="ECO:0000313" key="6">
    <source>
        <dbReference type="Proteomes" id="UP000199228"/>
    </source>
</evidence>
<accession>A0A1G6BXH6</accession>
<dbReference type="PANTHER" id="PTHR13504">
    <property type="entry name" value="FIDO DOMAIN-CONTAINING PROTEIN DDB_G0283145"/>
    <property type="match status" value="1"/>
</dbReference>
<keyword evidence="2" id="KW-0067">ATP-binding</keyword>
<feature type="binding site" evidence="2">
    <location>
        <begin position="221"/>
        <end position="222"/>
    </location>
    <ligand>
        <name>ATP</name>
        <dbReference type="ChEBI" id="CHEBI:30616"/>
    </ligand>
</feature>
<dbReference type="Pfam" id="PF13412">
    <property type="entry name" value="HTH_24"/>
    <property type="match status" value="1"/>
</dbReference>